<gene>
    <name evidence="3" type="primary">LOC104238058</name>
</gene>
<evidence type="ECO:0000313" key="3">
    <source>
        <dbReference type="RefSeq" id="XP_009790633.1"/>
    </source>
</evidence>
<name>A0A1U7XID7_NICSY</name>
<keyword evidence="2" id="KW-1185">Reference proteome</keyword>
<reference evidence="2" key="1">
    <citation type="journal article" date="2013" name="Genome Biol.">
        <title>Reference genomes and transcriptomes of Nicotiana sylvestris and Nicotiana tomentosiformis.</title>
        <authorList>
            <person name="Sierro N."/>
            <person name="Battey J.N."/>
            <person name="Ouadi S."/>
            <person name="Bovet L."/>
            <person name="Goepfert S."/>
            <person name="Bakaher N."/>
            <person name="Peitsch M.C."/>
            <person name="Ivanov N.V."/>
        </authorList>
    </citation>
    <scope>NUCLEOTIDE SEQUENCE [LARGE SCALE GENOMIC DNA]</scope>
</reference>
<proteinExistence type="predicted"/>
<organism evidence="2 3">
    <name type="scientific">Nicotiana sylvestris</name>
    <name type="common">Wood tobacco</name>
    <name type="synonym">South American tobacco</name>
    <dbReference type="NCBI Taxonomy" id="4096"/>
    <lineage>
        <taxon>Eukaryota</taxon>
        <taxon>Viridiplantae</taxon>
        <taxon>Streptophyta</taxon>
        <taxon>Embryophyta</taxon>
        <taxon>Tracheophyta</taxon>
        <taxon>Spermatophyta</taxon>
        <taxon>Magnoliopsida</taxon>
        <taxon>eudicotyledons</taxon>
        <taxon>Gunneridae</taxon>
        <taxon>Pentapetalae</taxon>
        <taxon>asterids</taxon>
        <taxon>lamiids</taxon>
        <taxon>Solanales</taxon>
        <taxon>Solanaceae</taxon>
        <taxon>Nicotianoideae</taxon>
        <taxon>Nicotianeae</taxon>
        <taxon>Nicotiana</taxon>
    </lineage>
</organism>
<feature type="region of interest" description="Disordered" evidence="1">
    <location>
        <begin position="38"/>
        <end position="132"/>
    </location>
</feature>
<dbReference type="AlphaFoldDB" id="A0A1U7XID7"/>
<reference evidence="3" key="2">
    <citation type="submission" date="2025-08" db="UniProtKB">
        <authorList>
            <consortium name="RefSeq"/>
        </authorList>
    </citation>
    <scope>IDENTIFICATION</scope>
    <source>
        <tissue evidence="3">Leaf</tissue>
    </source>
</reference>
<sequence>MGSGSVEAAEGLVNLSSHTHELCSSIEETLEDLLKKVGASYNPKKRRTPIPTVPSTARTYKKRKAASSTTTDIPLPKGRATRSKLKQSEDELQKNFVLSAPKDISRRTEQKRPCSSSSSAQKHKQRPLVQSS</sequence>
<dbReference type="Proteomes" id="UP000189701">
    <property type="component" value="Unplaced"/>
</dbReference>
<evidence type="ECO:0000256" key="1">
    <source>
        <dbReference type="SAM" id="MobiDB-lite"/>
    </source>
</evidence>
<feature type="compositionally biased region" description="Basic and acidic residues" evidence="1">
    <location>
        <begin position="103"/>
        <end position="112"/>
    </location>
</feature>
<evidence type="ECO:0000313" key="2">
    <source>
        <dbReference type="Proteomes" id="UP000189701"/>
    </source>
</evidence>
<protein>
    <submittedName>
        <fullName evidence="3">Uncharacterized protein LOC104238058</fullName>
    </submittedName>
</protein>
<accession>A0A1U7XID7</accession>
<dbReference type="RefSeq" id="XP_009790633.1">
    <property type="nucleotide sequence ID" value="XM_009792331.1"/>
</dbReference>